<evidence type="ECO:0000313" key="2">
    <source>
        <dbReference type="Proteomes" id="UP000035680"/>
    </source>
</evidence>
<evidence type="ECO:0000256" key="1">
    <source>
        <dbReference type="SAM" id="SignalP"/>
    </source>
</evidence>
<keyword evidence="2" id="KW-1185">Reference proteome</keyword>
<proteinExistence type="predicted"/>
<evidence type="ECO:0000313" key="3">
    <source>
        <dbReference type="WBParaSite" id="SVE_0046400.1"/>
    </source>
</evidence>
<feature type="signal peptide" evidence="1">
    <location>
        <begin position="1"/>
        <end position="24"/>
    </location>
</feature>
<dbReference type="Proteomes" id="UP000035680">
    <property type="component" value="Unassembled WGS sequence"/>
</dbReference>
<organism evidence="2 3">
    <name type="scientific">Strongyloides venezuelensis</name>
    <name type="common">Threadworm</name>
    <dbReference type="NCBI Taxonomy" id="75913"/>
    <lineage>
        <taxon>Eukaryota</taxon>
        <taxon>Metazoa</taxon>
        <taxon>Ecdysozoa</taxon>
        <taxon>Nematoda</taxon>
        <taxon>Chromadorea</taxon>
        <taxon>Rhabditida</taxon>
        <taxon>Tylenchina</taxon>
        <taxon>Panagrolaimomorpha</taxon>
        <taxon>Strongyloidoidea</taxon>
        <taxon>Strongyloididae</taxon>
        <taxon>Strongyloides</taxon>
    </lineage>
</organism>
<accession>A0A0K0EVB4</accession>
<reference evidence="2" key="1">
    <citation type="submission" date="2014-07" db="EMBL/GenBank/DDBJ databases">
        <authorList>
            <person name="Martin A.A"/>
            <person name="De Silva N."/>
        </authorList>
    </citation>
    <scope>NUCLEOTIDE SEQUENCE</scope>
</reference>
<reference evidence="3" key="2">
    <citation type="submission" date="2015-08" db="UniProtKB">
        <authorList>
            <consortium name="WormBaseParasite"/>
        </authorList>
    </citation>
    <scope>IDENTIFICATION</scope>
</reference>
<dbReference type="WBParaSite" id="SVE_0046400.1">
    <property type="protein sequence ID" value="SVE_0046400.1"/>
    <property type="gene ID" value="SVE_0046400"/>
</dbReference>
<sequence length="97" mass="11749">MLKIALKFMVTVYFVLCFLHVTESRSLYDDESIFYLFNENSSDNRGKSFEDIVKRSDKFNNYEIDFIGRRRMNRRSQLFVSEYNPAPCRWKLCANFY</sequence>
<keyword evidence="1" id="KW-0732">Signal</keyword>
<name>A0A0K0EVB4_STRVS</name>
<feature type="chain" id="PRO_5005328694" evidence="1">
    <location>
        <begin position="25"/>
        <end position="97"/>
    </location>
</feature>
<dbReference type="AlphaFoldDB" id="A0A0K0EVB4"/>
<protein>
    <submittedName>
        <fullName evidence="3">Neuropeptide-Like Protein</fullName>
    </submittedName>
</protein>